<dbReference type="PANTHER" id="PTHR22990:SF15">
    <property type="entry name" value="F-BOX ONLY PROTEIN 10"/>
    <property type="match status" value="1"/>
</dbReference>
<dbReference type="SUPFAM" id="SSF51126">
    <property type="entry name" value="Pectin lyase-like"/>
    <property type="match status" value="1"/>
</dbReference>
<dbReference type="InterPro" id="IPR012334">
    <property type="entry name" value="Pectin_lyas_fold"/>
</dbReference>
<evidence type="ECO:0000259" key="2">
    <source>
        <dbReference type="Pfam" id="PF13229"/>
    </source>
</evidence>
<dbReference type="EMBL" id="JBHTEE010000001">
    <property type="protein sequence ID" value="MFC7602159.1"/>
    <property type="molecule type" value="Genomic_DNA"/>
</dbReference>
<reference evidence="4" key="1">
    <citation type="journal article" date="2019" name="Int. J. Syst. Evol. Microbiol.">
        <title>The Global Catalogue of Microorganisms (GCM) 10K type strain sequencing project: providing services to taxonomists for standard genome sequencing and annotation.</title>
        <authorList>
            <consortium name="The Broad Institute Genomics Platform"/>
            <consortium name="The Broad Institute Genome Sequencing Center for Infectious Disease"/>
            <person name="Wu L."/>
            <person name="Ma J."/>
        </authorList>
    </citation>
    <scope>NUCLEOTIDE SEQUENCE [LARGE SCALE GENOMIC DNA]</scope>
    <source>
        <strain evidence="4">JCM 10083</strain>
    </source>
</reference>
<sequence>MSLVQAEGETFVEPGESIQRALDEAGPGATIRLTEGTYAESLWIRHSGVTLVGEGPELTRLVPGAAAEVGIPQLHDASEDVVSGVSVHGDGIRDVTVRGLAVSGFSGSGVYAHTVQGLVVEDVEARDNDFWGIYVRESSGVEVLRCRASGSQYAGIALSFCPEANALVAENETSANAFGIFVDNSSKARMLRNTCHGNSAGLLLLNQTYEGELPGGVNDCLVAENELRGNGLLSGEGNPNGLGEAGPPISGVGLALIGAHRVTVVGNRIHDNHPSGPSVMGGAFVLGSSKDWGGDESLDNHISWNRITGNTPLDVQVDADFTRQGFANNVANATAPDTIEGCAAEETR</sequence>
<dbReference type="Proteomes" id="UP001596514">
    <property type="component" value="Unassembled WGS sequence"/>
</dbReference>
<evidence type="ECO:0000313" key="3">
    <source>
        <dbReference type="EMBL" id="MFC7602159.1"/>
    </source>
</evidence>
<dbReference type="RefSeq" id="WP_343964563.1">
    <property type="nucleotide sequence ID" value="NZ_BAAAGK010000023.1"/>
</dbReference>
<comment type="caution">
    <text evidence="3">The sequence shown here is derived from an EMBL/GenBank/DDBJ whole genome shotgun (WGS) entry which is preliminary data.</text>
</comment>
<dbReference type="InterPro" id="IPR011050">
    <property type="entry name" value="Pectin_lyase_fold/virulence"/>
</dbReference>
<evidence type="ECO:0000256" key="1">
    <source>
        <dbReference type="ARBA" id="ARBA00022737"/>
    </source>
</evidence>
<keyword evidence="1" id="KW-0677">Repeat</keyword>
<name>A0ABW2T1B8_9ACTN</name>
<accession>A0ABW2T1B8</accession>
<organism evidence="3 4">
    <name type="scientific">Streptosporangium amethystogenes subsp. fukuiense</name>
    <dbReference type="NCBI Taxonomy" id="698418"/>
    <lineage>
        <taxon>Bacteria</taxon>
        <taxon>Bacillati</taxon>
        <taxon>Actinomycetota</taxon>
        <taxon>Actinomycetes</taxon>
        <taxon>Streptosporangiales</taxon>
        <taxon>Streptosporangiaceae</taxon>
        <taxon>Streptosporangium</taxon>
    </lineage>
</organism>
<keyword evidence="4" id="KW-1185">Reference proteome</keyword>
<dbReference type="Pfam" id="PF13229">
    <property type="entry name" value="Beta_helix"/>
    <property type="match status" value="1"/>
</dbReference>
<gene>
    <name evidence="3" type="ORF">ACFQVD_18830</name>
</gene>
<feature type="domain" description="Right handed beta helix" evidence="2">
    <location>
        <begin position="83"/>
        <end position="232"/>
    </location>
</feature>
<dbReference type="SMART" id="SM00710">
    <property type="entry name" value="PbH1"/>
    <property type="match status" value="7"/>
</dbReference>
<proteinExistence type="predicted"/>
<dbReference type="InterPro" id="IPR039448">
    <property type="entry name" value="Beta_helix"/>
</dbReference>
<dbReference type="InterPro" id="IPR051550">
    <property type="entry name" value="SCF-Subunits/Alg-Epimerases"/>
</dbReference>
<protein>
    <submittedName>
        <fullName evidence="3">Nitrous oxide reductase family maturation protein NosD</fullName>
    </submittedName>
</protein>
<dbReference type="PANTHER" id="PTHR22990">
    <property type="entry name" value="F-BOX ONLY PROTEIN"/>
    <property type="match status" value="1"/>
</dbReference>
<evidence type="ECO:0000313" key="4">
    <source>
        <dbReference type="Proteomes" id="UP001596514"/>
    </source>
</evidence>
<dbReference type="Gene3D" id="2.160.20.10">
    <property type="entry name" value="Single-stranded right-handed beta-helix, Pectin lyase-like"/>
    <property type="match status" value="1"/>
</dbReference>
<dbReference type="InterPro" id="IPR006626">
    <property type="entry name" value="PbH1"/>
</dbReference>